<feature type="transmembrane region" description="Helical" evidence="1">
    <location>
        <begin position="27"/>
        <end position="47"/>
    </location>
</feature>
<protein>
    <submittedName>
        <fullName evidence="2">Uncharacterized protein</fullName>
    </submittedName>
</protein>
<proteinExistence type="predicted"/>
<dbReference type="EMBL" id="JARBCY010000019">
    <property type="protein sequence ID" value="MEF3317543.1"/>
    <property type="molecule type" value="Genomic_DNA"/>
</dbReference>
<organism evidence="2 3">
    <name type="scientific">Peptoniphilus grossensis</name>
    <dbReference type="NCBI Taxonomy" id="1465756"/>
    <lineage>
        <taxon>Bacteria</taxon>
        <taxon>Bacillati</taxon>
        <taxon>Bacillota</taxon>
        <taxon>Tissierellia</taxon>
        <taxon>Tissierellales</taxon>
        <taxon>Peptoniphilaceae</taxon>
        <taxon>Peptoniphilus</taxon>
    </lineage>
</organism>
<accession>A0ABU7X8E6</accession>
<gene>
    <name evidence="2" type="ORF">PV361_02370</name>
</gene>
<evidence type="ECO:0000313" key="2">
    <source>
        <dbReference type="EMBL" id="MEF3317543.1"/>
    </source>
</evidence>
<dbReference type="Proteomes" id="UP001328425">
    <property type="component" value="Unassembled WGS sequence"/>
</dbReference>
<keyword evidence="3" id="KW-1185">Reference proteome</keyword>
<dbReference type="RefSeq" id="WP_019125633.1">
    <property type="nucleotide sequence ID" value="NZ_CABMGS010000059.1"/>
</dbReference>
<evidence type="ECO:0000256" key="1">
    <source>
        <dbReference type="SAM" id="Phobius"/>
    </source>
</evidence>
<comment type="caution">
    <text evidence="2">The sequence shown here is derived from an EMBL/GenBank/DDBJ whole genome shotgun (WGS) entry which is preliminary data.</text>
</comment>
<keyword evidence="1" id="KW-1133">Transmembrane helix</keyword>
<keyword evidence="1" id="KW-0812">Transmembrane</keyword>
<sequence length="49" mass="5772">MNYKKIIEDLVCAALGVILVTWTKDPFLSFFIFLILIVLYKLIRAYFSK</sequence>
<evidence type="ECO:0000313" key="3">
    <source>
        <dbReference type="Proteomes" id="UP001328425"/>
    </source>
</evidence>
<keyword evidence="1" id="KW-0472">Membrane</keyword>
<reference evidence="2 3" key="1">
    <citation type="submission" date="2022-11" db="EMBL/GenBank/DDBJ databases">
        <title>The First Case of Preauricular Fistular Abscess Caused by Peptoniphilus grossensis.</title>
        <authorList>
            <person name="Byun J.-H."/>
        </authorList>
    </citation>
    <scope>NUCLEOTIDE SEQUENCE [LARGE SCALE GENOMIC DNA]</scope>
    <source>
        <strain evidence="2 3">GYB008</strain>
    </source>
</reference>
<name>A0ABU7X8E6_9FIRM</name>